<sequence>MVLIAWKLEMVMALACDQVEIMGRLIVLRSTSFDLFDYSPFSHCFLYMKILEEVQNGEIQRMILKLFIELGVRVLLNSLKNVRELMGGRWRTCPFSEDHKHFRNRTMFYYAMGLLIFLEDSLLKFRSLMNQFSGMLANDSLCAMNKQTRRVNRRFMWNEAVEWRTVHFQKIADILLCHGLVDFLRGILTGENGNNKYAAR</sequence>
<protein>
    <submittedName>
        <fullName evidence="1">Uncharacterized protein</fullName>
    </submittedName>
</protein>
<keyword evidence="2" id="KW-1185">Reference proteome</keyword>
<gene>
    <name evidence="1" type="ORF">DCAF_LOCUS22789</name>
</gene>
<accession>A0AAV1SFM0</accession>
<dbReference type="AlphaFoldDB" id="A0AAV1SFM0"/>
<name>A0AAV1SFM0_9ROSI</name>
<dbReference type="Proteomes" id="UP001314170">
    <property type="component" value="Unassembled WGS sequence"/>
</dbReference>
<organism evidence="1 2">
    <name type="scientific">Dovyalis caffra</name>
    <dbReference type="NCBI Taxonomy" id="77055"/>
    <lineage>
        <taxon>Eukaryota</taxon>
        <taxon>Viridiplantae</taxon>
        <taxon>Streptophyta</taxon>
        <taxon>Embryophyta</taxon>
        <taxon>Tracheophyta</taxon>
        <taxon>Spermatophyta</taxon>
        <taxon>Magnoliopsida</taxon>
        <taxon>eudicotyledons</taxon>
        <taxon>Gunneridae</taxon>
        <taxon>Pentapetalae</taxon>
        <taxon>rosids</taxon>
        <taxon>fabids</taxon>
        <taxon>Malpighiales</taxon>
        <taxon>Salicaceae</taxon>
        <taxon>Flacourtieae</taxon>
        <taxon>Dovyalis</taxon>
    </lineage>
</organism>
<evidence type="ECO:0000313" key="2">
    <source>
        <dbReference type="Proteomes" id="UP001314170"/>
    </source>
</evidence>
<dbReference type="EMBL" id="CAWUPB010001184">
    <property type="protein sequence ID" value="CAK7350065.1"/>
    <property type="molecule type" value="Genomic_DNA"/>
</dbReference>
<proteinExistence type="predicted"/>
<comment type="caution">
    <text evidence="1">The sequence shown here is derived from an EMBL/GenBank/DDBJ whole genome shotgun (WGS) entry which is preliminary data.</text>
</comment>
<evidence type="ECO:0000313" key="1">
    <source>
        <dbReference type="EMBL" id="CAK7350065.1"/>
    </source>
</evidence>
<reference evidence="1 2" key="1">
    <citation type="submission" date="2024-01" db="EMBL/GenBank/DDBJ databases">
        <authorList>
            <person name="Waweru B."/>
        </authorList>
    </citation>
    <scope>NUCLEOTIDE SEQUENCE [LARGE SCALE GENOMIC DNA]</scope>
</reference>